<reference evidence="1" key="1">
    <citation type="journal article" date="2021" name="Proc. Natl. Acad. Sci. U.S.A.">
        <title>A Catalog of Tens of Thousands of Viruses from Human Metagenomes Reveals Hidden Associations with Chronic Diseases.</title>
        <authorList>
            <person name="Tisza M.J."/>
            <person name="Buck C.B."/>
        </authorList>
    </citation>
    <scope>NUCLEOTIDE SEQUENCE</scope>
    <source>
        <strain evidence="1">Ctrgt10</strain>
    </source>
</reference>
<organism evidence="1">
    <name type="scientific">Siphoviridae sp. ctrgt10</name>
    <dbReference type="NCBI Taxonomy" id="2826479"/>
    <lineage>
        <taxon>Viruses</taxon>
        <taxon>Duplodnaviria</taxon>
        <taxon>Heunggongvirae</taxon>
        <taxon>Uroviricota</taxon>
        <taxon>Caudoviricetes</taxon>
    </lineage>
</organism>
<accession>A0A8S5M7K6</accession>
<dbReference type="EMBL" id="BK014839">
    <property type="protein sequence ID" value="DAD78152.1"/>
    <property type="molecule type" value="Genomic_DNA"/>
</dbReference>
<evidence type="ECO:0000313" key="1">
    <source>
        <dbReference type="EMBL" id="DAD78152.1"/>
    </source>
</evidence>
<name>A0A8S5M7K6_9CAUD</name>
<proteinExistence type="predicted"/>
<protein>
    <submittedName>
        <fullName evidence="1">Mor transcription activator family</fullName>
    </submittedName>
</protein>
<sequence length="131" mass="15469">MTNTQIKNLKDTDCYSLILFCLYKLLEIPEYSSLSELVYVLDRKNLLNLCEYFGGQTITIPTIDELEMLTYSLLLYQYVNIEKKDYTEALELIGHESKDLRRVKKFYTKLCEVLEKYEFISRDKAHDSVAL</sequence>